<dbReference type="EMBL" id="JYDU01000094">
    <property type="protein sequence ID" value="KRX93184.1"/>
    <property type="molecule type" value="Genomic_DNA"/>
</dbReference>
<dbReference type="InterPro" id="IPR027417">
    <property type="entry name" value="P-loop_NTPase"/>
</dbReference>
<keyword evidence="1" id="KW-0547">Nucleotide-binding</keyword>
<evidence type="ECO:0000259" key="3">
    <source>
        <dbReference type="Pfam" id="PF25426"/>
    </source>
</evidence>
<evidence type="ECO:0000313" key="6">
    <source>
        <dbReference type="Proteomes" id="UP000054815"/>
    </source>
</evidence>
<dbReference type="GO" id="GO:0005524">
    <property type="term" value="F:ATP binding"/>
    <property type="evidence" value="ECO:0007669"/>
    <property type="project" value="UniProtKB-KW"/>
</dbReference>
<comment type="caution">
    <text evidence="5">The sequence shown here is derived from an EMBL/GenBank/DDBJ whole genome shotgun (WGS) entry which is preliminary data.</text>
</comment>
<feature type="domain" description="Mitochondrial chaperone BCS1-like ATPase lid" evidence="3">
    <location>
        <begin position="185"/>
        <end position="244"/>
    </location>
</feature>
<dbReference type="PANTHER" id="PTHR23070">
    <property type="entry name" value="BCS1 AAA-TYPE ATPASE"/>
    <property type="match status" value="1"/>
</dbReference>
<dbReference type="InterPro" id="IPR050747">
    <property type="entry name" value="Mitochondrial_chaperone_BCS1"/>
</dbReference>
<dbReference type="InterPro" id="IPR057495">
    <property type="entry name" value="AAA_lid_BCS1"/>
</dbReference>
<evidence type="ECO:0000256" key="2">
    <source>
        <dbReference type="ARBA" id="ARBA00022840"/>
    </source>
</evidence>
<accession>A0A0V0XYH9</accession>
<evidence type="ECO:0000256" key="1">
    <source>
        <dbReference type="ARBA" id="ARBA00022741"/>
    </source>
</evidence>
<evidence type="ECO:0000313" key="5">
    <source>
        <dbReference type="EMBL" id="KRX93204.1"/>
    </source>
</evidence>
<dbReference type="EMBL" id="JYDU01000094">
    <property type="protein sequence ID" value="KRX93204.1"/>
    <property type="molecule type" value="Genomic_DNA"/>
</dbReference>
<evidence type="ECO:0000313" key="4">
    <source>
        <dbReference type="EMBL" id="KRX93184.1"/>
    </source>
</evidence>
<dbReference type="SUPFAM" id="SSF52540">
    <property type="entry name" value="P-loop containing nucleoside triphosphate hydrolases"/>
    <property type="match status" value="1"/>
</dbReference>
<gene>
    <name evidence="5" type="primary">bcs1l</name>
    <name evidence="5" type="ORF">T4E_3434</name>
    <name evidence="4" type="ORF">T4E_9040</name>
</gene>
<proteinExistence type="predicted"/>
<dbReference type="AlphaFoldDB" id="A0A0V0XYH9"/>
<organism evidence="5 6">
    <name type="scientific">Trichinella pseudospiralis</name>
    <name type="common">Parasitic roundworm</name>
    <dbReference type="NCBI Taxonomy" id="6337"/>
    <lineage>
        <taxon>Eukaryota</taxon>
        <taxon>Metazoa</taxon>
        <taxon>Ecdysozoa</taxon>
        <taxon>Nematoda</taxon>
        <taxon>Enoplea</taxon>
        <taxon>Dorylaimia</taxon>
        <taxon>Trichinellida</taxon>
        <taxon>Trichinellidae</taxon>
        <taxon>Trichinella</taxon>
    </lineage>
</organism>
<protein>
    <submittedName>
        <fullName evidence="5">Mitochondrial chaperone BCS1</fullName>
    </submittedName>
</protein>
<name>A0A0V0XYH9_TRIPS</name>
<keyword evidence="2" id="KW-0067">ATP-binding</keyword>
<sequence length="251" mass="28800">MPVQLRKRSTSALKQSINKVVAVKCRLVFVSFLGRAIISYRRWVRLHRDRDKQMVSLQHGSPFETVTLTTREQWHCSKCKVEQSYIKRLVMNGDSLDIRGANDRCNQTALASELDYGICMLSLSEQTLTDDRLQHLLNVAPLETIILLEDVDAAFINREEQHPDNAALIRPGRVDVKQYVGYCSDYQLKTMFSRFYPNASPVQAVAFQRKVRDRYPTDSISAAQVQGYFLMHKYDAGSAIENIDKLLKKQP</sequence>
<dbReference type="Proteomes" id="UP000054815">
    <property type="component" value="Unassembled WGS sequence"/>
</dbReference>
<reference evidence="5 6" key="1">
    <citation type="submission" date="2015-01" db="EMBL/GenBank/DDBJ databases">
        <title>Evolution of Trichinella species and genotypes.</title>
        <authorList>
            <person name="Korhonen P.K."/>
            <person name="Edoardo P."/>
            <person name="Giuseppe L.R."/>
            <person name="Gasser R.B."/>
        </authorList>
    </citation>
    <scope>NUCLEOTIDE SEQUENCE [LARGE SCALE GENOMIC DNA]</scope>
    <source>
        <strain evidence="5">ISS141</strain>
    </source>
</reference>
<dbReference type="Pfam" id="PF25426">
    <property type="entry name" value="AAA_lid_BCS1"/>
    <property type="match status" value="1"/>
</dbReference>